<dbReference type="PROSITE" id="PS50043">
    <property type="entry name" value="HTH_LUXR_2"/>
    <property type="match status" value="1"/>
</dbReference>
<feature type="domain" description="HTH luxR-type" evidence="4">
    <location>
        <begin position="150"/>
        <end position="215"/>
    </location>
</feature>
<dbReference type="CDD" id="cd17535">
    <property type="entry name" value="REC_NarL-like"/>
    <property type="match status" value="1"/>
</dbReference>
<comment type="caution">
    <text evidence="6">The sequence shown here is derived from an EMBL/GenBank/DDBJ whole genome shotgun (WGS) entry which is preliminary data.</text>
</comment>
<dbReference type="CDD" id="cd06170">
    <property type="entry name" value="LuxR_C_like"/>
    <property type="match status" value="1"/>
</dbReference>
<keyword evidence="2 6" id="KW-0238">DNA-binding</keyword>
<reference evidence="7" key="1">
    <citation type="journal article" date="2019" name="Int. J. Syst. Evol. Microbiol.">
        <title>The Global Catalogue of Microorganisms (GCM) 10K type strain sequencing project: providing services to taxonomists for standard genome sequencing and annotation.</title>
        <authorList>
            <consortium name="The Broad Institute Genomics Platform"/>
            <consortium name="The Broad Institute Genome Sequencing Center for Infectious Disease"/>
            <person name="Wu L."/>
            <person name="Ma J."/>
        </authorList>
    </citation>
    <scope>NUCLEOTIDE SEQUENCE [LARGE SCALE GENOMIC DNA]</scope>
    <source>
        <strain evidence="7">CGMCC 4.7275</strain>
    </source>
</reference>
<dbReference type="GO" id="GO:0003677">
    <property type="term" value="F:DNA binding"/>
    <property type="evidence" value="ECO:0007669"/>
    <property type="project" value="UniProtKB-KW"/>
</dbReference>
<feature type="modified residue" description="4-aspartylphosphate" evidence="3">
    <location>
        <position position="65"/>
    </location>
</feature>
<keyword evidence="1 3" id="KW-0597">Phosphoprotein</keyword>
<accession>A0ABQ2E012</accession>
<dbReference type="SMART" id="SM00421">
    <property type="entry name" value="HTH_LUXR"/>
    <property type="match status" value="1"/>
</dbReference>
<dbReference type="InterPro" id="IPR058245">
    <property type="entry name" value="NreC/VraR/RcsB-like_REC"/>
</dbReference>
<keyword evidence="7" id="KW-1185">Reference proteome</keyword>
<dbReference type="PANTHER" id="PTHR43214:SF42">
    <property type="entry name" value="TRANSCRIPTIONAL REGULATORY PROTEIN DESR"/>
    <property type="match status" value="1"/>
</dbReference>
<dbReference type="InterPro" id="IPR001789">
    <property type="entry name" value="Sig_transdc_resp-reg_receiver"/>
</dbReference>
<evidence type="ECO:0000313" key="7">
    <source>
        <dbReference type="Proteomes" id="UP000660265"/>
    </source>
</evidence>
<dbReference type="Pfam" id="PF00072">
    <property type="entry name" value="Response_reg"/>
    <property type="match status" value="1"/>
</dbReference>
<dbReference type="PANTHER" id="PTHR43214">
    <property type="entry name" value="TWO-COMPONENT RESPONSE REGULATOR"/>
    <property type="match status" value="1"/>
</dbReference>
<dbReference type="Proteomes" id="UP000660265">
    <property type="component" value="Unassembled WGS sequence"/>
</dbReference>
<evidence type="ECO:0000256" key="3">
    <source>
        <dbReference type="PROSITE-ProRule" id="PRU00169"/>
    </source>
</evidence>
<evidence type="ECO:0000256" key="2">
    <source>
        <dbReference type="ARBA" id="ARBA00023125"/>
    </source>
</evidence>
<dbReference type="RefSeq" id="WP_189106321.1">
    <property type="nucleotide sequence ID" value="NZ_BMMV01000003.1"/>
</dbReference>
<gene>
    <name evidence="6" type="ORF">GCM10011583_12970</name>
</gene>
<dbReference type="Gene3D" id="3.40.50.2300">
    <property type="match status" value="1"/>
</dbReference>
<evidence type="ECO:0000313" key="6">
    <source>
        <dbReference type="EMBL" id="GGJ82765.1"/>
    </source>
</evidence>
<dbReference type="PROSITE" id="PS50110">
    <property type="entry name" value="RESPONSE_REGULATORY"/>
    <property type="match status" value="1"/>
</dbReference>
<name>A0ABQ2E012_9ACTN</name>
<dbReference type="SUPFAM" id="SSF46894">
    <property type="entry name" value="C-terminal effector domain of the bipartite response regulators"/>
    <property type="match status" value="1"/>
</dbReference>
<organism evidence="6 7">
    <name type="scientific">Streptomyces camponoticapitis</name>
    <dbReference type="NCBI Taxonomy" id="1616125"/>
    <lineage>
        <taxon>Bacteria</taxon>
        <taxon>Bacillati</taxon>
        <taxon>Actinomycetota</taxon>
        <taxon>Actinomycetes</taxon>
        <taxon>Kitasatosporales</taxon>
        <taxon>Streptomycetaceae</taxon>
        <taxon>Streptomyces</taxon>
    </lineage>
</organism>
<feature type="domain" description="Response regulatory" evidence="5">
    <location>
        <begin position="14"/>
        <end position="130"/>
    </location>
</feature>
<dbReference type="Pfam" id="PF00196">
    <property type="entry name" value="GerE"/>
    <property type="match status" value="1"/>
</dbReference>
<dbReference type="InterPro" id="IPR000792">
    <property type="entry name" value="Tscrpt_reg_LuxR_C"/>
</dbReference>
<evidence type="ECO:0000256" key="1">
    <source>
        <dbReference type="ARBA" id="ARBA00022553"/>
    </source>
</evidence>
<dbReference type="InterPro" id="IPR039420">
    <property type="entry name" value="WalR-like"/>
</dbReference>
<evidence type="ECO:0000259" key="5">
    <source>
        <dbReference type="PROSITE" id="PS50110"/>
    </source>
</evidence>
<dbReference type="InterPro" id="IPR016032">
    <property type="entry name" value="Sig_transdc_resp-reg_C-effctor"/>
</dbReference>
<proteinExistence type="predicted"/>
<protein>
    <submittedName>
        <fullName evidence="6">DNA-binding response regulator</fullName>
    </submittedName>
</protein>
<dbReference type="SUPFAM" id="SSF52172">
    <property type="entry name" value="CheY-like"/>
    <property type="match status" value="1"/>
</dbReference>
<dbReference type="PRINTS" id="PR00038">
    <property type="entry name" value="HTHLUXR"/>
</dbReference>
<sequence length="223" mass="24451">MADAEGPARADVTSVVVADDHTLFRELLADLLSLEDWLEVVAQGASGTEAVELVRRHRPGIAVLDVQMPGPGIRETVREIGRHCPDTRCIVLTMHDDPVLLRDVLDDGATAYLLKSVSSRELVTSIHSVIREPERIHFSVSRNMIKEFGGPVADRLLSAREVEVLTYVAQARSNAEIAAALFLAETTVKRHLTNAYRKLGAVSRVDAIRRAMDAGIIAPYQLP</sequence>
<evidence type="ECO:0000259" key="4">
    <source>
        <dbReference type="PROSITE" id="PS50043"/>
    </source>
</evidence>
<dbReference type="InterPro" id="IPR011006">
    <property type="entry name" value="CheY-like_superfamily"/>
</dbReference>
<dbReference type="EMBL" id="BMMV01000003">
    <property type="protein sequence ID" value="GGJ82765.1"/>
    <property type="molecule type" value="Genomic_DNA"/>
</dbReference>
<dbReference type="SMART" id="SM00448">
    <property type="entry name" value="REC"/>
    <property type="match status" value="1"/>
</dbReference>